<evidence type="ECO:0000256" key="1">
    <source>
        <dbReference type="SAM" id="Phobius"/>
    </source>
</evidence>
<dbReference type="EMBL" id="NJBA01000004">
    <property type="protein sequence ID" value="OWP50820.1"/>
    <property type="molecule type" value="Genomic_DNA"/>
</dbReference>
<feature type="transmembrane region" description="Helical" evidence="1">
    <location>
        <begin position="34"/>
        <end position="53"/>
    </location>
</feature>
<dbReference type="AlphaFoldDB" id="A0A2D0AFE2"/>
<evidence type="ECO:0008006" key="4">
    <source>
        <dbReference type="Google" id="ProtNLM"/>
    </source>
</evidence>
<keyword evidence="1" id="KW-1133">Transmembrane helix</keyword>
<dbReference type="PANTHER" id="PTHR38775:SF1">
    <property type="entry name" value="INNER MEMBRANE PROTEIN"/>
    <property type="match status" value="1"/>
</dbReference>
<dbReference type="Pfam" id="PF06611">
    <property type="entry name" value="DUF1145"/>
    <property type="match status" value="1"/>
</dbReference>
<feature type="transmembrane region" description="Helical" evidence="1">
    <location>
        <begin position="7"/>
        <end position="28"/>
    </location>
</feature>
<dbReference type="PANTHER" id="PTHR38775">
    <property type="entry name" value="INNER MEMBRANE PROTEIN-RELATED"/>
    <property type="match status" value="1"/>
</dbReference>
<name>A0A2D0AFE2_PSENT</name>
<protein>
    <recommendedName>
        <fullName evidence="4">DUF1145 domain-containing protein</fullName>
    </recommendedName>
</protein>
<dbReference type="eggNOG" id="COG3776">
    <property type="taxonomic scope" value="Bacteria"/>
</dbReference>
<comment type="caution">
    <text evidence="2">The sequence shown here is derived from an EMBL/GenBank/DDBJ whole genome shotgun (WGS) entry which is preliminary data.</text>
</comment>
<reference evidence="2 3" key="1">
    <citation type="submission" date="2017-06" db="EMBL/GenBank/DDBJ databases">
        <title>Draft genome of Pseudomonas nitroreducens DF05.</title>
        <authorList>
            <person name="Iyer R."/>
        </authorList>
    </citation>
    <scope>NUCLEOTIDE SEQUENCE [LARGE SCALE GENOMIC DNA]</scope>
    <source>
        <strain evidence="2 3">DF05</strain>
    </source>
</reference>
<dbReference type="InterPro" id="IPR009525">
    <property type="entry name" value="DUF1145"/>
</dbReference>
<accession>A0A2D0AFE2</accession>
<keyword evidence="1" id="KW-0812">Transmembrane</keyword>
<dbReference type="RefSeq" id="WP_088418222.1">
    <property type="nucleotide sequence ID" value="NZ_NJBA01000004.1"/>
</dbReference>
<evidence type="ECO:0000313" key="2">
    <source>
        <dbReference type="EMBL" id="OWP50820.1"/>
    </source>
</evidence>
<evidence type="ECO:0000313" key="3">
    <source>
        <dbReference type="Proteomes" id="UP000198145"/>
    </source>
</evidence>
<sequence>MSELLSFAKGALTLFWVAAVLNLIYPFGELYRPLLGLSAILLAVHVVEVLLLARRHSWLEQVQVLLFGVLHLQSRKLRHLETLNG</sequence>
<dbReference type="Proteomes" id="UP000198145">
    <property type="component" value="Unassembled WGS sequence"/>
</dbReference>
<organism evidence="2 3">
    <name type="scientific">Pseudomonas nitroreducens</name>
    <dbReference type="NCBI Taxonomy" id="46680"/>
    <lineage>
        <taxon>Bacteria</taxon>
        <taxon>Pseudomonadati</taxon>
        <taxon>Pseudomonadota</taxon>
        <taxon>Gammaproteobacteria</taxon>
        <taxon>Pseudomonadales</taxon>
        <taxon>Pseudomonadaceae</taxon>
        <taxon>Pseudomonas</taxon>
    </lineage>
</organism>
<keyword evidence="1" id="KW-0472">Membrane</keyword>
<gene>
    <name evidence="2" type="ORF">CEG18_12170</name>
</gene>
<proteinExistence type="predicted"/>